<dbReference type="PROSITE" id="PS50109">
    <property type="entry name" value="HIS_KIN"/>
    <property type="match status" value="1"/>
</dbReference>
<dbReference type="eggNOG" id="COG4191">
    <property type="taxonomic scope" value="Bacteria"/>
</dbReference>
<keyword evidence="4" id="KW-0808">Transferase</keyword>
<dbReference type="InterPro" id="IPR000014">
    <property type="entry name" value="PAS"/>
</dbReference>
<keyword evidence="3 9" id="KW-0597">Phosphoprotein</keyword>
<keyword evidence="5" id="KW-0547">Nucleotide-binding</keyword>
<dbReference type="OrthoDB" id="9788063at2"/>
<dbReference type="SMART" id="SM00091">
    <property type="entry name" value="PAS"/>
    <property type="match status" value="1"/>
</dbReference>
<protein>
    <recommendedName>
        <fullName evidence="2">histidine kinase</fullName>
        <ecNumber evidence="2">2.7.13.3</ecNumber>
    </recommendedName>
</protein>
<evidence type="ECO:0000259" key="11">
    <source>
        <dbReference type="PROSITE" id="PS50109"/>
    </source>
</evidence>
<keyword evidence="7" id="KW-0067">ATP-binding</keyword>
<evidence type="ECO:0000256" key="6">
    <source>
        <dbReference type="ARBA" id="ARBA00022777"/>
    </source>
</evidence>
<dbReference type="Proteomes" id="UP000017148">
    <property type="component" value="Unassembled WGS sequence"/>
</dbReference>
<dbReference type="RefSeq" id="WP_022636369.1">
    <property type="nucleotide sequence ID" value="NZ_ASJR01000006.1"/>
</dbReference>
<dbReference type="SMART" id="SM00387">
    <property type="entry name" value="HATPase_c"/>
    <property type="match status" value="1"/>
</dbReference>
<feature type="coiled-coil region" evidence="10">
    <location>
        <begin position="1"/>
        <end position="65"/>
    </location>
</feature>
<dbReference type="SMART" id="SM00448">
    <property type="entry name" value="REC"/>
    <property type="match status" value="1"/>
</dbReference>
<dbReference type="EC" id="2.7.13.3" evidence="2"/>
<dbReference type="InterPro" id="IPR005467">
    <property type="entry name" value="His_kinase_dom"/>
</dbReference>
<dbReference type="PANTHER" id="PTHR43065:SF46">
    <property type="entry name" value="C4-DICARBOXYLATE TRANSPORT SENSOR PROTEIN DCTB"/>
    <property type="match status" value="1"/>
</dbReference>
<dbReference type="SUPFAM" id="SSF55785">
    <property type="entry name" value="PYP-like sensor domain (PAS domain)"/>
    <property type="match status" value="1"/>
</dbReference>
<dbReference type="Pfam" id="PF02518">
    <property type="entry name" value="HATPase_c"/>
    <property type="match status" value="1"/>
</dbReference>
<evidence type="ECO:0000256" key="1">
    <source>
        <dbReference type="ARBA" id="ARBA00000085"/>
    </source>
</evidence>
<dbReference type="Pfam" id="PF00989">
    <property type="entry name" value="PAS"/>
    <property type="match status" value="1"/>
</dbReference>
<dbReference type="InterPro" id="IPR003661">
    <property type="entry name" value="HisK_dim/P_dom"/>
</dbReference>
<dbReference type="CDD" id="cd00156">
    <property type="entry name" value="REC"/>
    <property type="match status" value="1"/>
</dbReference>
<dbReference type="Gene3D" id="1.10.287.130">
    <property type="match status" value="1"/>
</dbReference>
<dbReference type="Pfam" id="PF00072">
    <property type="entry name" value="Response_reg"/>
    <property type="match status" value="1"/>
</dbReference>
<evidence type="ECO:0000259" key="12">
    <source>
        <dbReference type="PROSITE" id="PS50110"/>
    </source>
</evidence>
<dbReference type="InterPro" id="IPR003594">
    <property type="entry name" value="HATPase_dom"/>
</dbReference>
<dbReference type="InterPro" id="IPR036097">
    <property type="entry name" value="HisK_dim/P_sf"/>
</dbReference>
<evidence type="ECO:0000259" key="13">
    <source>
        <dbReference type="PROSITE" id="PS50112"/>
    </source>
</evidence>
<feature type="domain" description="Response regulatory" evidence="12">
    <location>
        <begin position="547"/>
        <end position="662"/>
    </location>
</feature>
<dbReference type="InterPro" id="IPR001789">
    <property type="entry name" value="Sig_transdc_resp-reg_receiver"/>
</dbReference>
<dbReference type="Gene3D" id="3.30.565.10">
    <property type="entry name" value="Histidine kinase-like ATPase, C-terminal domain"/>
    <property type="match status" value="1"/>
</dbReference>
<dbReference type="PRINTS" id="PR00344">
    <property type="entry name" value="BCTRLSENSOR"/>
</dbReference>
<dbReference type="PROSITE" id="PS50110">
    <property type="entry name" value="RESPONSE_REGULATORY"/>
    <property type="match status" value="1"/>
</dbReference>
<dbReference type="STRING" id="1313304.CALK_0863"/>
<dbReference type="AlphaFoldDB" id="U7D871"/>
<comment type="caution">
    <text evidence="14">The sequence shown here is derived from an EMBL/GenBank/DDBJ whole genome shotgun (WGS) entry which is preliminary data.</text>
</comment>
<proteinExistence type="predicted"/>
<dbReference type="PANTHER" id="PTHR43065">
    <property type="entry name" value="SENSOR HISTIDINE KINASE"/>
    <property type="match status" value="1"/>
</dbReference>
<reference evidence="14 15" key="1">
    <citation type="journal article" date="2013" name="Environ. Microbiol.">
        <title>Genome analysis of Chitinivibrio alkaliphilus gen. nov., sp. nov., a novel extremely haloalkaliphilic anaerobic chitinolytic bacterium from the candidate phylum Termite Group 3.</title>
        <authorList>
            <person name="Sorokin D.Y."/>
            <person name="Gumerov V.M."/>
            <person name="Rakitin A.L."/>
            <person name="Beletsky A.V."/>
            <person name="Damste J.S."/>
            <person name="Muyzer G."/>
            <person name="Mardanov A.V."/>
            <person name="Ravin N.V."/>
        </authorList>
    </citation>
    <scope>NUCLEOTIDE SEQUENCE [LARGE SCALE GENOMIC DNA]</scope>
    <source>
        <strain evidence="14 15">ACht1</strain>
    </source>
</reference>
<evidence type="ECO:0000256" key="2">
    <source>
        <dbReference type="ARBA" id="ARBA00012438"/>
    </source>
</evidence>
<dbReference type="SUPFAM" id="SSF47384">
    <property type="entry name" value="Homodimeric domain of signal transducing histidine kinase"/>
    <property type="match status" value="1"/>
</dbReference>
<gene>
    <name evidence="14" type="ORF">CALK_0863</name>
</gene>
<evidence type="ECO:0000313" key="15">
    <source>
        <dbReference type="Proteomes" id="UP000017148"/>
    </source>
</evidence>
<keyword evidence="10" id="KW-0175">Coiled coil</keyword>
<dbReference type="GO" id="GO:0006355">
    <property type="term" value="P:regulation of DNA-templated transcription"/>
    <property type="evidence" value="ECO:0007669"/>
    <property type="project" value="InterPro"/>
</dbReference>
<keyword evidence="8" id="KW-0902">Two-component regulatory system</keyword>
<dbReference type="InterPro" id="IPR004358">
    <property type="entry name" value="Sig_transdc_His_kin-like_C"/>
</dbReference>
<dbReference type="CDD" id="cd00130">
    <property type="entry name" value="PAS"/>
    <property type="match status" value="1"/>
</dbReference>
<dbReference type="Gene3D" id="3.30.450.20">
    <property type="entry name" value="PAS domain"/>
    <property type="match status" value="1"/>
</dbReference>
<evidence type="ECO:0000256" key="7">
    <source>
        <dbReference type="ARBA" id="ARBA00022840"/>
    </source>
</evidence>
<dbReference type="Gene3D" id="3.40.50.2300">
    <property type="match status" value="1"/>
</dbReference>
<evidence type="ECO:0000256" key="4">
    <source>
        <dbReference type="ARBA" id="ARBA00022679"/>
    </source>
</evidence>
<keyword evidence="6 14" id="KW-0418">Kinase</keyword>
<name>U7D871_9BACT</name>
<evidence type="ECO:0000256" key="5">
    <source>
        <dbReference type="ARBA" id="ARBA00022741"/>
    </source>
</evidence>
<evidence type="ECO:0000313" key="14">
    <source>
        <dbReference type="EMBL" id="ERP32138.1"/>
    </source>
</evidence>
<dbReference type="InterPro" id="IPR013767">
    <property type="entry name" value="PAS_fold"/>
</dbReference>
<dbReference type="InterPro" id="IPR011006">
    <property type="entry name" value="CheY-like_superfamily"/>
</dbReference>
<dbReference type="NCBIfam" id="TIGR00229">
    <property type="entry name" value="sensory_box"/>
    <property type="match status" value="1"/>
</dbReference>
<feature type="domain" description="Histidine kinase" evidence="11">
    <location>
        <begin position="300"/>
        <end position="522"/>
    </location>
</feature>
<dbReference type="GO" id="GO:0000155">
    <property type="term" value="F:phosphorelay sensor kinase activity"/>
    <property type="evidence" value="ECO:0007669"/>
    <property type="project" value="InterPro"/>
</dbReference>
<evidence type="ECO:0000256" key="8">
    <source>
        <dbReference type="ARBA" id="ARBA00023012"/>
    </source>
</evidence>
<organism evidence="14 15">
    <name type="scientific">Chitinivibrio alkaliphilus ACht1</name>
    <dbReference type="NCBI Taxonomy" id="1313304"/>
    <lineage>
        <taxon>Bacteria</taxon>
        <taxon>Pseudomonadati</taxon>
        <taxon>Fibrobacterota</taxon>
        <taxon>Chitinivibrionia</taxon>
        <taxon>Chitinivibrionales</taxon>
        <taxon>Chitinivibrionaceae</taxon>
        <taxon>Chitinivibrio</taxon>
    </lineage>
</organism>
<dbReference type="GO" id="GO:0005524">
    <property type="term" value="F:ATP binding"/>
    <property type="evidence" value="ECO:0007669"/>
    <property type="project" value="UniProtKB-KW"/>
</dbReference>
<dbReference type="SUPFAM" id="SSF52172">
    <property type="entry name" value="CheY-like"/>
    <property type="match status" value="1"/>
</dbReference>
<dbReference type="InterPro" id="IPR035965">
    <property type="entry name" value="PAS-like_dom_sf"/>
</dbReference>
<dbReference type="SUPFAM" id="SSF55874">
    <property type="entry name" value="ATPase domain of HSP90 chaperone/DNA topoisomerase II/histidine kinase"/>
    <property type="match status" value="1"/>
</dbReference>
<dbReference type="EMBL" id="ASJR01000006">
    <property type="protein sequence ID" value="ERP32138.1"/>
    <property type="molecule type" value="Genomic_DNA"/>
</dbReference>
<accession>U7D871</accession>
<dbReference type="SMART" id="SM00388">
    <property type="entry name" value="HisKA"/>
    <property type="match status" value="1"/>
</dbReference>
<evidence type="ECO:0000256" key="10">
    <source>
        <dbReference type="SAM" id="Coils"/>
    </source>
</evidence>
<evidence type="ECO:0000256" key="3">
    <source>
        <dbReference type="ARBA" id="ARBA00022553"/>
    </source>
</evidence>
<feature type="domain" description="PAS" evidence="13">
    <location>
        <begin position="62"/>
        <end position="132"/>
    </location>
</feature>
<sequence>MSNASDKLRKKAKELLQKKKEDISPHISTDITDLAEELSIHQIELEHQNEALRTTQQELEETSEKYRTLFHKAPAAYLTVDFDYTIRDANSEAVRILGKTKEDITYTPLSACIHEADRDTLYHHIRDTLRESSITECELRTNESSPRTLLVRSTTHGPREILTLLFDISQRKKAERKLSLLFERTATPTSIVNRSHGHILLQNPAWEKHDAFADYTTGPHSISTIFADPKQNIEKSIRHAEKNTEIHDVLLRDTSQNAFYKLIIIPIDKNSVYLFAIETTESKRKMQLQKMDSVSKMAGGIAHDFNNILCSIKSAADLIRLMDITHEDFPELFDIIQKGIENSIAMTEELLDISHNRITERSELDIHSVLSEAVLFNSFDTRIVLTEKYEATSHRVYGNHTALFNSFSNLIINAQRAILHSGHIEVQTRTVELDESFSEIPGQSVSPGQYIEIDVRDTGCGIKKEHLDKIFDPFFSHSHSTKGKGLGLTRCFSIVRKHMGTMTVQSVEEEGTVFHLYLPLMEEPKTTQRQLSSSNTVEDSIDLTQKKILVVDDEASIVMVLKHMLTKMGCNVTTTQDAREALEIFKNQGDFNLVILDMIMPKMSGEECFTHLRNHRADIPILIHSGYYDTERISSLLKLERTGFIKKPASHNILQNEIVTLLSSKEQQ</sequence>
<evidence type="ECO:0000256" key="9">
    <source>
        <dbReference type="PROSITE-ProRule" id="PRU00169"/>
    </source>
</evidence>
<comment type="catalytic activity">
    <reaction evidence="1">
        <text>ATP + protein L-histidine = ADP + protein N-phospho-L-histidine.</text>
        <dbReference type="EC" id="2.7.13.3"/>
    </reaction>
</comment>
<dbReference type="InterPro" id="IPR036890">
    <property type="entry name" value="HATPase_C_sf"/>
</dbReference>
<keyword evidence="15" id="KW-1185">Reference proteome</keyword>
<dbReference type="PROSITE" id="PS50112">
    <property type="entry name" value="PAS"/>
    <property type="match status" value="1"/>
</dbReference>
<feature type="modified residue" description="4-aspartylphosphate" evidence="9">
    <location>
        <position position="597"/>
    </location>
</feature>